<dbReference type="Proteomes" id="UP000248806">
    <property type="component" value="Unassembled WGS sequence"/>
</dbReference>
<reference evidence="9 10" key="1">
    <citation type="submission" date="2018-06" db="EMBL/GenBank/DDBJ databases">
        <title>Genomic Encyclopedia of Archaeal and Bacterial Type Strains, Phase II (KMG-II): from individual species to whole genera.</title>
        <authorList>
            <person name="Goeker M."/>
        </authorList>
    </citation>
    <scope>NUCLEOTIDE SEQUENCE [LARGE SCALE GENOMIC DNA]</scope>
    <source>
        <strain evidence="9 10">ATCC BAA-1881</strain>
    </source>
</reference>
<keyword evidence="10" id="KW-1185">Reference proteome</keyword>
<dbReference type="UniPathway" id="UPA00070">
    <property type="reaction ID" value="UER00120"/>
</dbReference>
<proteinExistence type="inferred from homology"/>
<evidence type="ECO:0000256" key="2">
    <source>
        <dbReference type="ARBA" id="ARBA00008847"/>
    </source>
</evidence>
<protein>
    <recommendedName>
        <fullName evidence="7">Orotidine 5'-phosphate decarboxylase</fullName>
        <ecNumber evidence="7">4.1.1.23</ecNumber>
    </recommendedName>
    <alternativeName>
        <fullName evidence="7">OMP decarboxylase</fullName>
        <shortName evidence="7">OMPDCase</shortName>
        <shortName evidence="7">OMPdecase</shortName>
    </alternativeName>
</protein>
<dbReference type="EC" id="4.1.1.23" evidence="7"/>
<evidence type="ECO:0000256" key="6">
    <source>
        <dbReference type="ARBA" id="ARBA00049157"/>
    </source>
</evidence>
<dbReference type="InterPro" id="IPR011995">
    <property type="entry name" value="OMPdecase_type-2"/>
</dbReference>
<dbReference type="AlphaFoldDB" id="A0A326U6V1"/>
<dbReference type="HAMAP" id="MF_01215">
    <property type="entry name" value="OMPdecase_type2"/>
    <property type="match status" value="1"/>
</dbReference>
<evidence type="ECO:0000256" key="5">
    <source>
        <dbReference type="ARBA" id="ARBA00023239"/>
    </source>
</evidence>
<dbReference type="Gene3D" id="3.20.20.70">
    <property type="entry name" value="Aldolase class I"/>
    <property type="match status" value="1"/>
</dbReference>
<dbReference type="InterPro" id="IPR018089">
    <property type="entry name" value="OMPdecase_AS"/>
</dbReference>
<gene>
    <name evidence="7" type="primary">pyrF</name>
    <name evidence="9" type="ORF">EI42_02504</name>
</gene>
<dbReference type="PROSITE" id="PS00156">
    <property type="entry name" value="OMPDECASE"/>
    <property type="match status" value="1"/>
</dbReference>
<dbReference type="SUPFAM" id="SSF51366">
    <property type="entry name" value="Ribulose-phoshate binding barrel"/>
    <property type="match status" value="1"/>
</dbReference>
<dbReference type="GO" id="GO:0004590">
    <property type="term" value="F:orotidine-5'-phosphate decarboxylase activity"/>
    <property type="evidence" value="ECO:0007669"/>
    <property type="project" value="UniProtKB-UniRule"/>
</dbReference>
<feature type="active site" description="Proton donor" evidence="7">
    <location>
        <position position="96"/>
    </location>
</feature>
<sequence>MGFVEKLLTAARHNDSLLCVGLDPELSRLPAHLQALPLDRAVTQFCREIIEATAPYVCAFKPNLAFFEQLGVDGMRVFQQVVKAVPSEIPVIADAKRGDIGNTAKAYAVSIFDEFGCDAVTVNPYLGYDSVAPFLAYREKGVILLCRTSNPGARDFQDLPVQGPDGQVRPLYEVVAQRIQAWNEAGNCGMVVGATYPEELCRLRTLCPDLPILIPGIGAQGGDLEAAVRAGVDARGEKAIISASRSVLFAGSGPDFAHAATREAQRLRDAINKARRHQ</sequence>
<dbReference type="RefSeq" id="WP_111322327.1">
    <property type="nucleotide sequence ID" value="NZ_BIFX01000001.1"/>
</dbReference>
<feature type="domain" description="Orotidine 5'-phosphate decarboxylase" evidence="8">
    <location>
        <begin position="17"/>
        <end position="260"/>
    </location>
</feature>
<comment type="catalytic activity">
    <reaction evidence="6 7">
        <text>orotidine 5'-phosphate + H(+) = UMP + CO2</text>
        <dbReference type="Rhea" id="RHEA:11596"/>
        <dbReference type="ChEBI" id="CHEBI:15378"/>
        <dbReference type="ChEBI" id="CHEBI:16526"/>
        <dbReference type="ChEBI" id="CHEBI:57538"/>
        <dbReference type="ChEBI" id="CHEBI:57865"/>
        <dbReference type="EC" id="4.1.1.23"/>
    </reaction>
</comment>
<dbReference type="NCBIfam" id="TIGR02127">
    <property type="entry name" value="pyrF_sub2"/>
    <property type="match status" value="1"/>
</dbReference>
<keyword evidence="4 7" id="KW-0665">Pyrimidine biosynthesis</keyword>
<dbReference type="CDD" id="cd04725">
    <property type="entry name" value="OMP_decarboxylase_like"/>
    <property type="match status" value="1"/>
</dbReference>
<evidence type="ECO:0000256" key="7">
    <source>
        <dbReference type="HAMAP-Rule" id="MF_01215"/>
    </source>
</evidence>
<dbReference type="SMART" id="SM00934">
    <property type="entry name" value="OMPdecase"/>
    <property type="match status" value="1"/>
</dbReference>
<evidence type="ECO:0000256" key="1">
    <source>
        <dbReference type="ARBA" id="ARBA00004861"/>
    </source>
</evidence>
<evidence type="ECO:0000313" key="9">
    <source>
        <dbReference type="EMBL" id="PZW30533.1"/>
    </source>
</evidence>
<evidence type="ECO:0000256" key="3">
    <source>
        <dbReference type="ARBA" id="ARBA00022793"/>
    </source>
</evidence>
<dbReference type="Pfam" id="PF00215">
    <property type="entry name" value="OMPdecase"/>
    <property type="match status" value="1"/>
</dbReference>
<dbReference type="InterPro" id="IPR013785">
    <property type="entry name" value="Aldolase_TIM"/>
</dbReference>
<dbReference type="PANTHER" id="PTHR43375">
    <property type="entry name" value="OROTIDINE 5'-PHOSPHATE DECARBOXYLASE"/>
    <property type="match status" value="1"/>
</dbReference>
<dbReference type="PANTHER" id="PTHR43375:SF1">
    <property type="entry name" value="OROTIDINE 5'-PHOSPHATE DECARBOXYLASE"/>
    <property type="match status" value="1"/>
</dbReference>
<keyword evidence="3 7" id="KW-0210">Decarboxylase</keyword>
<dbReference type="InterPro" id="IPR011060">
    <property type="entry name" value="RibuloseP-bd_barrel"/>
</dbReference>
<name>A0A326U6V1_THEHA</name>
<accession>A0A326U6V1</accession>
<evidence type="ECO:0000313" key="10">
    <source>
        <dbReference type="Proteomes" id="UP000248806"/>
    </source>
</evidence>
<keyword evidence="5 7" id="KW-0456">Lyase</keyword>
<comment type="similarity">
    <text evidence="2 7">Belongs to the OMP decarboxylase family. Type 2 subfamily.</text>
</comment>
<evidence type="ECO:0000259" key="8">
    <source>
        <dbReference type="SMART" id="SM00934"/>
    </source>
</evidence>
<dbReference type="InterPro" id="IPR001754">
    <property type="entry name" value="OMPdeCOase_dom"/>
</dbReference>
<dbReference type="EMBL" id="QKUF01000007">
    <property type="protein sequence ID" value="PZW30533.1"/>
    <property type="molecule type" value="Genomic_DNA"/>
</dbReference>
<dbReference type="GO" id="GO:0006207">
    <property type="term" value="P:'de novo' pyrimidine nucleobase biosynthetic process"/>
    <property type="evidence" value="ECO:0007669"/>
    <property type="project" value="InterPro"/>
</dbReference>
<dbReference type="GO" id="GO:0044205">
    <property type="term" value="P:'de novo' UMP biosynthetic process"/>
    <property type="evidence" value="ECO:0007669"/>
    <property type="project" value="UniProtKB-UniRule"/>
</dbReference>
<comment type="caution">
    <text evidence="9">The sequence shown here is derived from an EMBL/GenBank/DDBJ whole genome shotgun (WGS) entry which is preliminary data.</text>
</comment>
<comment type="pathway">
    <text evidence="1 7">Pyrimidine metabolism; UMP biosynthesis via de novo pathway; UMP from orotate: step 2/2.</text>
</comment>
<organism evidence="9 10">
    <name type="scientific">Thermosporothrix hazakensis</name>
    <dbReference type="NCBI Taxonomy" id="644383"/>
    <lineage>
        <taxon>Bacteria</taxon>
        <taxon>Bacillati</taxon>
        <taxon>Chloroflexota</taxon>
        <taxon>Ktedonobacteria</taxon>
        <taxon>Ktedonobacterales</taxon>
        <taxon>Thermosporotrichaceae</taxon>
        <taxon>Thermosporothrix</taxon>
    </lineage>
</organism>
<dbReference type="OrthoDB" id="9808470at2"/>
<evidence type="ECO:0000256" key="4">
    <source>
        <dbReference type="ARBA" id="ARBA00022975"/>
    </source>
</evidence>